<proteinExistence type="predicted"/>
<keyword evidence="2" id="KW-1185">Reference proteome</keyword>
<organism evidence="1 2">
    <name type="scientific">Paenibacillus oralis</name>
    <dbReference type="NCBI Taxonomy" id="2490856"/>
    <lineage>
        <taxon>Bacteria</taxon>
        <taxon>Bacillati</taxon>
        <taxon>Bacillota</taxon>
        <taxon>Bacilli</taxon>
        <taxon>Bacillales</taxon>
        <taxon>Paenibacillaceae</taxon>
        <taxon>Paenibacillus</taxon>
    </lineage>
</organism>
<name>A0A3P3TY71_9BACL</name>
<evidence type="ECO:0000313" key="1">
    <source>
        <dbReference type="EMBL" id="RRJ62734.1"/>
    </source>
</evidence>
<comment type="caution">
    <text evidence="1">The sequence shown here is derived from an EMBL/GenBank/DDBJ whole genome shotgun (WGS) entry which is preliminary data.</text>
</comment>
<dbReference type="Proteomes" id="UP000267017">
    <property type="component" value="Unassembled WGS sequence"/>
</dbReference>
<accession>A0A3P3TY71</accession>
<sequence length="80" mass="9208">MKLKPVKATDSSYKGLTVEVNGVKKEFDWSFPTLYEGKEHEFRYESPYPDLDQDRLGFGGVVYYHVEKQKLTSTLAQASE</sequence>
<gene>
    <name evidence="1" type="ORF">EHV15_07120</name>
</gene>
<dbReference type="OrthoDB" id="2658167at2"/>
<protein>
    <submittedName>
        <fullName evidence="1">Uncharacterized protein</fullName>
    </submittedName>
</protein>
<evidence type="ECO:0000313" key="2">
    <source>
        <dbReference type="Proteomes" id="UP000267017"/>
    </source>
</evidence>
<dbReference type="EMBL" id="RRCN01000001">
    <property type="protein sequence ID" value="RRJ62734.1"/>
    <property type="molecule type" value="Genomic_DNA"/>
</dbReference>
<dbReference type="RefSeq" id="WP_128630620.1">
    <property type="nucleotide sequence ID" value="NZ_RRCN01000001.1"/>
</dbReference>
<dbReference type="AlphaFoldDB" id="A0A3P3TY71"/>
<reference evidence="1 2" key="1">
    <citation type="submission" date="2018-11" db="EMBL/GenBank/DDBJ databases">
        <title>Genome sequencing of Paenibacillus sp. KCOM 3021 (= ChDC PVNT-B20).</title>
        <authorList>
            <person name="Kook J.-K."/>
            <person name="Park S.-N."/>
            <person name="Lim Y.K."/>
        </authorList>
    </citation>
    <scope>NUCLEOTIDE SEQUENCE [LARGE SCALE GENOMIC DNA]</scope>
    <source>
        <strain evidence="1 2">KCOM 3021</strain>
    </source>
</reference>